<dbReference type="EMBL" id="AM746676">
    <property type="protein sequence ID" value="CAN91986.1"/>
    <property type="molecule type" value="Genomic_DNA"/>
</dbReference>
<dbReference type="OrthoDB" id="5520982at2"/>
<dbReference type="AlphaFoldDB" id="A9FJN0"/>
<reference evidence="3 4" key="1">
    <citation type="journal article" date="2007" name="Nat. Biotechnol.">
        <title>Complete genome sequence of the myxobacterium Sorangium cellulosum.</title>
        <authorList>
            <person name="Schneiker S."/>
            <person name="Perlova O."/>
            <person name="Kaiser O."/>
            <person name="Gerth K."/>
            <person name="Alici A."/>
            <person name="Altmeyer M.O."/>
            <person name="Bartels D."/>
            <person name="Bekel T."/>
            <person name="Beyer S."/>
            <person name="Bode E."/>
            <person name="Bode H.B."/>
            <person name="Bolten C.J."/>
            <person name="Choudhuri J.V."/>
            <person name="Doss S."/>
            <person name="Elnakady Y.A."/>
            <person name="Frank B."/>
            <person name="Gaigalat L."/>
            <person name="Goesmann A."/>
            <person name="Groeger C."/>
            <person name="Gross F."/>
            <person name="Jelsbak L."/>
            <person name="Jelsbak L."/>
            <person name="Kalinowski J."/>
            <person name="Kegler C."/>
            <person name="Knauber T."/>
            <person name="Konietzny S."/>
            <person name="Kopp M."/>
            <person name="Krause L."/>
            <person name="Krug D."/>
            <person name="Linke B."/>
            <person name="Mahmud T."/>
            <person name="Martinez-Arias R."/>
            <person name="McHardy A.C."/>
            <person name="Merai M."/>
            <person name="Meyer F."/>
            <person name="Mormann S."/>
            <person name="Munoz-Dorado J."/>
            <person name="Perez J."/>
            <person name="Pradella S."/>
            <person name="Rachid S."/>
            <person name="Raddatz G."/>
            <person name="Rosenau F."/>
            <person name="Rueckert C."/>
            <person name="Sasse F."/>
            <person name="Scharfe M."/>
            <person name="Schuster S.C."/>
            <person name="Suen G."/>
            <person name="Treuner-Lange A."/>
            <person name="Velicer G.J."/>
            <person name="Vorholter F.-J."/>
            <person name="Weissman K.J."/>
            <person name="Welch R.D."/>
            <person name="Wenzel S.C."/>
            <person name="Whitworth D.E."/>
            <person name="Wilhelm S."/>
            <person name="Wittmann C."/>
            <person name="Bloecker H."/>
            <person name="Puehler A."/>
            <person name="Mueller R."/>
        </authorList>
    </citation>
    <scope>NUCLEOTIDE SEQUENCE [LARGE SCALE GENOMIC DNA]</scope>
    <source>
        <strain evidence="4">So ce56</strain>
    </source>
</reference>
<accession>A9FJN0</accession>
<dbReference type="Proteomes" id="UP000002139">
    <property type="component" value="Chromosome"/>
</dbReference>
<sequence>MLTLGACPCCDGFLPPGASACPHCGATPAAERASCAQARHGIAGRLLAAASGGMMAVTLMACYGMPPCDEPATDSDGDGYQATCEGYGPEEDCDDGNPDIHPGATDVAGDSIDQDCSGDDTPLGTGGTGGTGGGGGAGGAS</sequence>
<dbReference type="HOGENOM" id="CLU_1824052_0_0_7"/>
<dbReference type="RefSeq" id="WP_012234463.1">
    <property type="nucleotide sequence ID" value="NC_010162.1"/>
</dbReference>
<dbReference type="InterPro" id="IPR021655">
    <property type="entry name" value="Put_metal-bd"/>
</dbReference>
<feature type="region of interest" description="Disordered" evidence="1">
    <location>
        <begin position="87"/>
        <end position="141"/>
    </location>
</feature>
<organism evidence="3 4">
    <name type="scientific">Sorangium cellulosum (strain So ce56)</name>
    <name type="common">Polyangium cellulosum (strain So ce56)</name>
    <dbReference type="NCBI Taxonomy" id="448385"/>
    <lineage>
        <taxon>Bacteria</taxon>
        <taxon>Pseudomonadati</taxon>
        <taxon>Myxococcota</taxon>
        <taxon>Polyangia</taxon>
        <taxon>Polyangiales</taxon>
        <taxon>Polyangiaceae</taxon>
        <taxon>Sorangium</taxon>
    </lineage>
</organism>
<evidence type="ECO:0000313" key="4">
    <source>
        <dbReference type="Proteomes" id="UP000002139"/>
    </source>
</evidence>
<proteinExistence type="predicted"/>
<keyword evidence="4" id="KW-1185">Reference proteome</keyword>
<dbReference type="eggNOG" id="ENOG50323W5">
    <property type="taxonomic scope" value="Bacteria"/>
</dbReference>
<feature type="compositionally biased region" description="Acidic residues" evidence="1">
    <location>
        <begin position="88"/>
        <end position="97"/>
    </location>
</feature>
<feature type="chain" id="PRO_5002737806" evidence="2">
    <location>
        <begin position="21"/>
        <end position="141"/>
    </location>
</feature>
<name>A9FJN0_SORC5</name>
<dbReference type="STRING" id="448385.sce1828"/>
<evidence type="ECO:0000313" key="3">
    <source>
        <dbReference type="EMBL" id="CAN91986.1"/>
    </source>
</evidence>
<evidence type="ECO:0000256" key="1">
    <source>
        <dbReference type="SAM" id="MobiDB-lite"/>
    </source>
</evidence>
<feature type="signal peptide" evidence="2">
    <location>
        <begin position="1"/>
        <end position="20"/>
    </location>
</feature>
<keyword evidence="2" id="KW-0732">Signal</keyword>
<protein>
    <submittedName>
        <fullName evidence="3">Uncharacterized protein</fullName>
    </submittedName>
</protein>
<evidence type="ECO:0000256" key="2">
    <source>
        <dbReference type="SAM" id="SignalP"/>
    </source>
</evidence>
<dbReference type="BioCyc" id="SCEL448385:SCE_RS09385-MONOMER"/>
<dbReference type="KEGG" id="scl:sce1828"/>
<feature type="compositionally biased region" description="Gly residues" evidence="1">
    <location>
        <begin position="124"/>
        <end position="141"/>
    </location>
</feature>
<dbReference type="Pfam" id="PF11617">
    <property type="entry name" value="Cu-binding_MopE"/>
    <property type="match status" value="1"/>
</dbReference>
<gene>
    <name evidence="3" type="ordered locus">sce1828</name>
</gene>